<proteinExistence type="inferred from homology"/>
<evidence type="ECO:0000256" key="1">
    <source>
        <dbReference type="ARBA" id="ARBA00022801"/>
    </source>
</evidence>
<dbReference type="HOGENOM" id="CLU_152586_0_0_6"/>
<dbReference type="Proteomes" id="UP000029986">
    <property type="component" value="Chromosome"/>
</dbReference>
<comment type="similarity">
    <text evidence="2">Belongs to the N(4)-acetylcytidine amidohydrolase family.</text>
</comment>
<evidence type="ECO:0000313" key="4">
    <source>
        <dbReference type="EMBL" id="AIU73010.1"/>
    </source>
</evidence>
<dbReference type="EMBL" id="CP009706">
    <property type="protein sequence ID" value="AIU73010.1"/>
    <property type="molecule type" value="Genomic_DNA"/>
</dbReference>
<dbReference type="Pfam" id="PF04266">
    <property type="entry name" value="ASCH"/>
    <property type="match status" value="1"/>
</dbReference>
<evidence type="ECO:0000313" key="5">
    <source>
        <dbReference type="Proteomes" id="UP000029986"/>
    </source>
</evidence>
<reference evidence="4 5" key="1">
    <citation type="journal article" date="2014" name="Gut Pathog.">
        <title>Gene clusters of Hafnia alvei strain FB1 important in survival and pathogenesis: a draft genome perspective.</title>
        <authorList>
            <person name="Tan J.Y."/>
            <person name="Yin W.F."/>
            <person name="Chan K.G."/>
        </authorList>
    </citation>
    <scope>NUCLEOTIDE SEQUENCE [LARGE SCALE GENOMIC DNA]</scope>
    <source>
        <strain evidence="4 5">FB1</strain>
    </source>
</reference>
<dbReference type="NCBIfam" id="NF003443">
    <property type="entry name" value="PRK04980.1"/>
    <property type="match status" value="1"/>
</dbReference>
<dbReference type="GO" id="GO:0016813">
    <property type="term" value="F:hydrolase activity, acting on carbon-nitrogen (but not peptide) bonds, in linear amidines"/>
    <property type="evidence" value="ECO:0007669"/>
    <property type="project" value="UniProtKB-UniRule"/>
</dbReference>
<dbReference type="FunFam" id="2.30.130.30:FF:000001">
    <property type="entry name" value="UPF0267 protein YqfB"/>
    <property type="match status" value="1"/>
</dbReference>
<comment type="catalytic activity">
    <reaction evidence="2">
        <text>N(4)-acetylcytidine + H2O = cytidine + acetate + H(+)</text>
        <dbReference type="Rhea" id="RHEA:62932"/>
        <dbReference type="ChEBI" id="CHEBI:15377"/>
        <dbReference type="ChEBI" id="CHEBI:15378"/>
        <dbReference type="ChEBI" id="CHEBI:17562"/>
        <dbReference type="ChEBI" id="CHEBI:30089"/>
        <dbReference type="ChEBI" id="CHEBI:70989"/>
        <dbReference type="EC" id="3.5.1.135"/>
    </reaction>
</comment>
<evidence type="ECO:0000256" key="2">
    <source>
        <dbReference type="HAMAP-Rule" id="MF_00684"/>
    </source>
</evidence>
<dbReference type="RefSeq" id="WP_025796790.1">
    <property type="nucleotide sequence ID" value="NZ_CP009706.1"/>
</dbReference>
<comment type="catalytic activity">
    <reaction evidence="2">
        <text>N(4)-acetylcytosine + H2O = cytosine + acetate + H(+)</text>
        <dbReference type="Rhea" id="RHEA:62940"/>
        <dbReference type="ChEBI" id="CHEBI:15377"/>
        <dbReference type="ChEBI" id="CHEBI:15378"/>
        <dbReference type="ChEBI" id="CHEBI:16040"/>
        <dbReference type="ChEBI" id="CHEBI:30089"/>
        <dbReference type="ChEBI" id="CHEBI:146134"/>
        <dbReference type="EC" id="3.5.1.135"/>
    </reaction>
</comment>
<dbReference type="SUPFAM" id="SSF88697">
    <property type="entry name" value="PUA domain-like"/>
    <property type="match status" value="1"/>
</dbReference>
<dbReference type="PANTHER" id="PTHR38088">
    <property type="entry name" value="UCP029143 FAMILY PROTEIN"/>
    <property type="match status" value="1"/>
</dbReference>
<dbReference type="AlphaFoldDB" id="A0A097R2Q9"/>
<evidence type="ECO:0000259" key="3">
    <source>
        <dbReference type="SMART" id="SM01022"/>
    </source>
</evidence>
<name>A0A097R2Q9_HAFAL</name>
<dbReference type="CDD" id="cd06552">
    <property type="entry name" value="ASCH_yqfb_like"/>
    <property type="match status" value="1"/>
</dbReference>
<protein>
    <recommendedName>
        <fullName evidence="2">N(4)-acetylcytidine amidohydrolase</fullName>
        <shortName evidence="2">ac4C amidohydrolase</shortName>
        <ecNumber evidence="2">3.5.1.135</ecNumber>
    </recommendedName>
</protein>
<feature type="active site" description="Nucleophile" evidence="2">
    <location>
        <position position="23"/>
    </location>
</feature>
<dbReference type="eggNOG" id="COG3097">
    <property type="taxonomic scope" value="Bacteria"/>
</dbReference>
<dbReference type="OrthoDB" id="8590202at2"/>
<dbReference type="GO" id="GO:0005829">
    <property type="term" value="C:cytosol"/>
    <property type="evidence" value="ECO:0007669"/>
    <property type="project" value="TreeGrafter"/>
</dbReference>
<dbReference type="PATRIC" id="fig|1453496.5.peg.2402"/>
<dbReference type="PANTHER" id="PTHR38088:SF2">
    <property type="entry name" value="UCP029143 FAMILY PROTEIN"/>
    <property type="match status" value="1"/>
</dbReference>
<feature type="active site" description="Proton acceptor" evidence="2">
    <location>
        <position position="20"/>
    </location>
</feature>
<dbReference type="InterPro" id="IPR015947">
    <property type="entry name" value="PUA-like_sf"/>
</dbReference>
<dbReference type="KEGG" id="hav:AT03_11855"/>
<dbReference type="InterPro" id="IPR007374">
    <property type="entry name" value="ASCH_domain"/>
</dbReference>
<sequence length="102" mass="11824">MKREITFYRRFEADILSGKKTITIRDSSESHFEKGELLSVSRYEDGGYFCTIEVESVTPVLMSELTELHAAQENMTLDELKQVISEIYPGLNELYVISFHIR</sequence>
<feature type="active site" description="Proton donor" evidence="2">
    <location>
        <position position="73"/>
    </location>
</feature>
<organism evidence="4 5">
    <name type="scientific">Hafnia alvei FB1</name>
    <dbReference type="NCBI Taxonomy" id="1453496"/>
    <lineage>
        <taxon>Bacteria</taxon>
        <taxon>Pseudomonadati</taxon>
        <taxon>Pseudomonadota</taxon>
        <taxon>Gammaproteobacteria</taxon>
        <taxon>Enterobacterales</taxon>
        <taxon>Hafniaceae</taxon>
        <taxon>Hafnia</taxon>
    </lineage>
</organism>
<dbReference type="Gene3D" id="2.30.130.30">
    <property type="entry name" value="Hypothetical protein"/>
    <property type="match status" value="1"/>
</dbReference>
<accession>A0A097R2Q9</accession>
<dbReference type="InterPro" id="IPR008314">
    <property type="entry name" value="AC4CH"/>
</dbReference>
<gene>
    <name evidence="4" type="ORF">AT03_11855</name>
</gene>
<keyword evidence="5" id="KW-1185">Reference proteome</keyword>
<feature type="domain" description="ASCH" evidence="3">
    <location>
        <begin position="5"/>
        <end position="102"/>
    </location>
</feature>
<dbReference type="HAMAP" id="MF_00684">
    <property type="entry name" value="ac4C_amidohydr"/>
    <property type="match status" value="1"/>
</dbReference>
<dbReference type="SMART" id="SM01022">
    <property type="entry name" value="ASCH"/>
    <property type="match status" value="1"/>
</dbReference>
<comment type="function">
    <text evidence="2">Catalyzes the hydrolysis of N(4)-acetylcytidine (ac4C).</text>
</comment>
<comment type="catalytic activity">
    <reaction evidence="2">
        <text>N(4)-acetyl-2'-deoxycytidine + H2O = 2'-deoxycytidine + acetate + H(+)</text>
        <dbReference type="Rhea" id="RHEA:62936"/>
        <dbReference type="ChEBI" id="CHEBI:15377"/>
        <dbReference type="ChEBI" id="CHEBI:15378"/>
        <dbReference type="ChEBI" id="CHEBI:15698"/>
        <dbReference type="ChEBI" id="CHEBI:30089"/>
        <dbReference type="ChEBI" id="CHEBI:146133"/>
        <dbReference type="EC" id="3.5.1.135"/>
    </reaction>
</comment>
<dbReference type="PIRSF" id="PIRSF029143">
    <property type="entry name" value="UCP029143"/>
    <property type="match status" value="1"/>
</dbReference>
<dbReference type="EC" id="3.5.1.135" evidence="2"/>
<keyword evidence="1 2" id="KW-0378">Hydrolase</keyword>